<dbReference type="SUPFAM" id="SSF88723">
    <property type="entry name" value="PIN domain-like"/>
    <property type="match status" value="1"/>
</dbReference>
<dbReference type="InterPro" id="IPR002716">
    <property type="entry name" value="PIN_dom"/>
</dbReference>
<name>A0A7C4V5G3_9DEIN</name>
<keyword evidence="5" id="KW-0800">Toxin</keyword>
<comment type="caution">
    <text evidence="7">The sequence shown here is derived from an EMBL/GenBank/DDBJ whole genome shotgun (WGS) entry which is preliminary data.</text>
</comment>
<organism evidence="7">
    <name type="scientific">Oceanithermus profundus</name>
    <dbReference type="NCBI Taxonomy" id="187137"/>
    <lineage>
        <taxon>Bacteria</taxon>
        <taxon>Thermotogati</taxon>
        <taxon>Deinococcota</taxon>
        <taxon>Deinococci</taxon>
        <taxon>Thermales</taxon>
        <taxon>Thermaceae</taxon>
        <taxon>Oceanithermus</taxon>
    </lineage>
</organism>
<evidence type="ECO:0000256" key="1">
    <source>
        <dbReference type="ARBA" id="ARBA00022649"/>
    </source>
</evidence>
<reference evidence="7" key="1">
    <citation type="journal article" date="2020" name="mSystems">
        <title>Genome- and Community-Level Interaction Insights into Carbon Utilization and Element Cycling Functions of Hydrothermarchaeota in Hydrothermal Sediment.</title>
        <authorList>
            <person name="Zhou Z."/>
            <person name="Liu Y."/>
            <person name="Xu W."/>
            <person name="Pan J."/>
            <person name="Luo Z.H."/>
            <person name="Li M."/>
        </authorList>
    </citation>
    <scope>NUCLEOTIDE SEQUENCE [LARGE SCALE GENOMIC DNA]</scope>
    <source>
        <strain evidence="7">HyVt-570</strain>
    </source>
</reference>
<keyword evidence="3 5" id="KW-0479">Metal-binding</keyword>
<dbReference type="EC" id="3.1.-.-" evidence="5"/>
<evidence type="ECO:0000259" key="6">
    <source>
        <dbReference type="Pfam" id="PF01850"/>
    </source>
</evidence>
<keyword evidence="5" id="KW-0460">Magnesium</keyword>
<dbReference type="HAMAP" id="MF_00265">
    <property type="entry name" value="VapC_Nob1"/>
    <property type="match status" value="1"/>
</dbReference>
<evidence type="ECO:0000256" key="3">
    <source>
        <dbReference type="ARBA" id="ARBA00022723"/>
    </source>
</evidence>
<comment type="function">
    <text evidence="5">Toxic component of a toxin-antitoxin (TA) system. An RNase.</text>
</comment>
<comment type="cofactor">
    <cofactor evidence="5">
        <name>Mg(2+)</name>
        <dbReference type="ChEBI" id="CHEBI:18420"/>
    </cofactor>
</comment>
<protein>
    <recommendedName>
        <fullName evidence="5">Ribonuclease VapC</fullName>
        <shortName evidence="5">RNase VapC</shortName>
        <ecNumber evidence="5">3.1.-.-</ecNumber>
    </recommendedName>
    <alternativeName>
        <fullName evidence="5">Toxin VapC</fullName>
    </alternativeName>
</protein>
<keyword evidence="1 5" id="KW-1277">Toxin-antitoxin system</keyword>
<accession>A0A7C4V5G3</accession>
<dbReference type="GO" id="GO:0000287">
    <property type="term" value="F:magnesium ion binding"/>
    <property type="evidence" value="ECO:0007669"/>
    <property type="project" value="UniProtKB-UniRule"/>
</dbReference>
<dbReference type="CDD" id="cd09871">
    <property type="entry name" value="PIN_MtVapC28-VapC30-like"/>
    <property type="match status" value="1"/>
</dbReference>
<feature type="binding site" evidence="5">
    <location>
        <position position="99"/>
    </location>
    <ligand>
        <name>Mg(2+)</name>
        <dbReference type="ChEBI" id="CHEBI:18420"/>
    </ligand>
</feature>
<dbReference type="GO" id="GO:0004540">
    <property type="term" value="F:RNA nuclease activity"/>
    <property type="evidence" value="ECO:0007669"/>
    <property type="project" value="InterPro"/>
</dbReference>
<gene>
    <name evidence="5" type="primary">vapC</name>
    <name evidence="7" type="ORF">ENK37_04635</name>
</gene>
<proteinExistence type="inferred from homology"/>
<keyword evidence="2 5" id="KW-0540">Nuclease</keyword>
<evidence type="ECO:0000313" key="7">
    <source>
        <dbReference type="EMBL" id="HGY09327.1"/>
    </source>
</evidence>
<dbReference type="GO" id="GO:0090729">
    <property type="term" value="F:toxin activity"/>
    <property type="evidence" value="ECO:0007669"/>
    <property type="project" value="UniProtKB-KW"/>
</dbReference>
<dbReference type="AlphaFoldDB" id="A0A7C4V5G3"/>
<dbReference type="Proteomes" id="UP000885759">
    <property type="component" value="Unassembled WGS sequence"/>
</dbReference>
<evidence type="ECO:0000256" key="5">
    <source>
        <dbReference type="HAMAP-Rule" id="MF_00265"/>
    </source>
</evidence>
<sequence>MPIDASALLSILFREPDYERLLEALDKADSVAVGAPTLAEAKIVLGARLGFEKVFLLDELLRRMDAEVVPFDREHADEAVRAYRRFGKGRHPAALNFGDAMSYAAAKLAGKPLLFTGSDFSETDVQAALS</sequence>
<evidence type="ECO:0000256" key="2">
    <source>
        <dbReference type="ARBA" id="ARBA00022722"/>
    </source>
</evidence>
<dbReference type="Gene3D" id="3.40.50.1010">
    <property type="entry name" value="5'-nuclease"/>
    <property type="match status" value="1"/>
</dbReference>
<dbReference type="EMBL" id="DRPZ01000127">
    <property type="protein sequence ID" value="HGY09327.1"/>
    <property type="molecule type" value="Genomic_DNA"/>
</dbReference>
<evidence type="ECO:0000256" key="4">
    <source>
        <dbReference type="ARBA" id="ARBA00022801"/>
    </source>
</evidence>
<dbReference type="InterPro" id="IPR029060">
    <property type="entry name" value="PIN-like_dom_sf"/>
</dbReference>
<keyword evidence="4 5" id="KW-0378">Hydrolase</keyword>
<feature type="binding site" evidence="5">
    <location>
        <position position="4"/>
    </location>
    <ligand>
        <name>Mg(2+)</name>
        <dbReference type="ChEBI" id="CHEBI:18420"/>
    </ligand>
</feature>
<dbReference type="InterPro" id="IPR022907">
    <property type="entry name" value="VapC_family"/>
</dbReference>
<feature type="domain" description="PIN" evidence="6">
    <location>
        <begin position="3"/>
        <end position="124"/>
    </location>
</feature>
<comment type="similarity">
    <text evidence="5">Belongs to the PINc/VapC protein family.</text>
</comment>
<dbReference type="GO" id="GO:0016787">
    <property type="term" value="F:hydrolase activity"/>
    <property type="evidence" value="ECO:0007669"/>
    <property type="project" value="UniProtKB-KW"/>
</dbReference>
<dbReference type="Pfam" id="PF01850">
    <property type="entry name" value="PIN"/>
    <property type="match status" value="1"/>
</dbReference>